<sequence>MRTPVILVGVDGSPESRAALRWALEEAPHRGARVEAMLVHQQEPAFVPATSMGFNPHGEMPQRHPARELHDAVQHVRATMPDAPDVTETVVVGDAADHLAAASKHAELIVIGNRGRGRVAEFVSTGVTADCVRHATCPVVVIPSKRRS</sequence>
<dbReference type="InterPro" id="IPR006016">
    <property type="entry name" value="UspA"/>
</dbReference>
<organism evidence="3 4">
    <name type="scientific">Lentzea sokolovensis</name>
    <dbReference type="NCBI Taxonomy" id="3095429"/>
    <lineage>
        <taxon>Bacteria</taxon>
        <taxon>Bacillati</taxon>
        <taxon>Actinomycetota</taxon>
        <taxon>Actinomycetes</taxon>
        <taxon>Pseudonocardiales</taxon>
        <taxon>Pseudonocardiaceae</taxon>
        <taxon>Lentzea</taxon>
    </lineage>
</organism>
<dbReference type="CDD" id="cd00293">
    <property type="entry name" value="USP-like"/>
    <property type="match status" value="1"/>
</dbReference>
<protein>
    <submittedName>
        <fullName evidence="3">Universal stress protein</fullName>
    </submittedName>
</protein>
<keyword evidence="4" id="KW-1185">Reference proteome</keyword>
<dbReference type="InterPro" id="IPR014729">
    <property type="entry name" value="Rossmann-like_a/b/a_fold"/>
</dbReference>
<name>A0ABU4UPL7_9PSEU</name>
<proteinExistence type="inferred from homology"/>
<dbReference type="InterPro" id="IPR006015">
    <property type="entry name" value="Universal_stress_UspA"/>
</dbReference>
<dbReference type="Pfam" id="PF00582">
    <property type="entry name" value="Usp"/>
    <property type="match status" value="1"/>
</dbReference>
<dbReference type="Proteomes" id="UP001285352">
    <property type="component" value="Unassembled WGS sequence"/>
</dbReference>
<reference evidence="3 4" key="2">
    <citation type="submission" date="2023-11" db="EMBL/GenBank/DDBJ databases">
        <authorList>
            <person name="Lara A.C."/>
            <person name="Chronakova A."/>
        </authorList>
    </citation>
    <scope>NUCLEOTIDE SEQUENCE [LARGE SCALE GENOMIC DNA]</scope>
    <source>
        <strain evidence="3 4">BCCO 10_0061</strain>
    </source>
</reference>
<dbReference type="PRINTS" id="PR01438">
    <property type="entry name" value="UNVRSLSTRESS"/>
</dbReference>
<dbReference type="EMBL" id="JAXAVU010000002">
    <property type="protein sequence ID" value="MDX8141419.1"/>
    <property type="molecule type" value="Genomic_DNA"/>
</dbReference>
<feature type="domain" description="UspA" evidence="2">
    <location>
        <begin position="6"/>
        <end position="143"/>
    </location>
</feature>
<dbReference type="RefSeq" id="WP_319973746.1">
    <property type="nucleotide sequence ID" value="NZ_JAXAVU010000002.1"/>
</dbReference>
<dbReference type="PANTHER" id="PTHR46553">
    <property type="entry name" value="ADENINE NUCLEOTIDE ALPHA HYDROLASES-LIKE SUPERFAMILY PROTEIN"/>
    <property type="match status" value="1"/>
</dbReference>
<comment type="caution">
    <text evidence="3">The sequence shown here is derived from an EMBL/GenBank/DDBJ whole genome shotgun (WGS) entry which is preliminary data.</text>
</comment>
<dbReference type="Gene3D" id="3.40.50.620">
    <property type="entry name" value="HUPs"/>
    <property type="match status" value="1"/>
</dbReference>
<evidence type="ECO:0000259" key="2">
    <source>
        <dbReference type="Pfam" id="PF00582"/>
    </source>
</evidence>
<evidence type="ECO:0000313" key="4">
    <source>
        <dbReference type="Proteomes" id="UP001285352"/>
    </source>
</evidence>
<gene>
    <name evidence="3" type="ORF">SK854_04795</name>
</gene>
<comment type="similarity">
    <text evidence="1">Belongs to the universal stress protein A family.</text>
</comment>
<dbReference type="SUPFAM" id="SSF52402">
    <property type="entry name" value="Adenine nucleotide alpha hydrolases-like"/>
    <property type="match status" value="1"/>
</dbReference>
<accession>A0ABU4UPL7</accession>
<evidence type="ECO:0000313" key="3">
    <source>
        <dbReference type="EMBL" id="MDX8141419.1"/>
    </source>
</evidence>
<evidence type="ECO:0000256" key="1">
    <source>
        <dbReference type="ARBA" id="ARBA00008791"/>
    </source>
</evidence>
<reference evidence="3 4" key="1">
    <citation type="submission" date="2023-11" db="EMBL/GenBank/DDBJ databases">
        <title>Lentzea sokolovensis, sp. nov., Lentzea kristufkii, sp. nov., and Lentzea miocenensis, sp. nov., rare actinobacteria from Sokolov Coal Basin, Miocene lacustrine sediment, Czech Republic.</title>
        <authorList>
            <person name="Lara A."/>
            <person name="Kotroba L."/>
            <person name="Nouioui I."/>
            <person name="Neumann-Schaal M."/>
            <person name="Mast Y."/>
            <person name="Chronakova A."/>
        </authorList>
    </citation>
    <scope>NUCLEOTIDE SEQUENCE [LARGE SCALE GENOMIC DNA]</scope>
    <source>
        <strain evidence="3 4">BCCO 10_0061</strain>
    </source>
</reference>
<dbReference type="PANTHER" id="PTHR46553:SF3">
    <property type="entry name" value="ADENINE NUCLEOTIDE ALPHA HYDROLASES-LIKE SUPERFAMILY PROTEIN"/>
    <property type="match status" value="1"/>
</dbReference>